<dbReference type="Proteomes" id="UP000823941">
    <property type="component" value="Chromosome 22"/>
</dbReference>
<proteinExistence type="predicted"/>
<protein>
    <submittedName>
        <fullName evidence="1">Uncharacterized protein</fullName>
    </submittedName>
</protein>
<accession>A0ABQ7Q4B0</accession>
<gene>
    <name evidence="1" type="ORF">JYU34_016566</name>
</gene>
<dbReference type="EMBL" id="JAHIBW010000022">
    <property type="protein sequence ID" value="KAG7299580.1"/>
    <property type="molecule type" value="Genomic_DNA"/>
</dbReference>
<organism evidence="1 2">
    <name type="scientific">Plutella xylostella</name>
    <name type="common">Diamondback moth</name>
    <name type="synonym">Plutella maculipennis</name>
    <dbReference type="NCBI Taxonomy" id="51655"/>
    <lineage>
        <taxon>Eukaryota</taxon>
        <taxon>Metazoa</taxon>
        <taxon>Ecdysozoa</taxon>
        <taxon>Arthropoda</taxon>
        <taxon>Hexapoda</taxon>
        <taxon>Insecta</taxon>
        <taxon>Pterygota</taxon>
        <taxon>Neoptera</taxon>
        <taxon>Endopterygota</taxon>
        <taxon>Lepidoptera</taxon>
        <taxon>Glossata</taxon>
        <taxon>Ditrysia</taxon>
        <taxon>Yponomeutoidea</taxon>
        <taxon>Plutellidae</taxon>
        <taxon>Plutella</taxon>
    </lineage>
</organism>
<name>A0ABQ7Q4B0_PLUXY</name>
<reference evidence="1 2" key="1">
    <citation type="submission" date="2021-06" db="EMBL/GenBank/DDBJ databases">
        <title>A haploid diamondback moth (Plutella xylostella L.) genome assembly resolves 31 chromosomes and identifies a diamide resistance mutation.</title>
        <authorList>
            <person name="Ward C.M."/>
            <person name="Perry K.D."/>
            <person name="Baker G."/>
            <person name="Powis K."/>
            <person name="Heckel D.G."/>
            <person name="Baxter S.W."/>
        </authorList>
    </citation>
    <scope>NUCLEOTIDE SEQUENCE [LARGE SCALE GENOMIC DNA]</scope>
    <source>
        <strain evidence="1 2">LV</strain>
        <tissue evidence="1">Single pupa</tissue>
    </source>
</reference>
<evidence type="ECO:0000313" key="2">
    <source>
        <dbReference type="Proteomes" id="UP000823941"/>
    </source>
</evidence>
<sequence>MLYHSLADSYIEYGISSYGRTYNTYLNQIYNLQIKILKNIVTNNIQHQFYNNDKGLFSHCKILPVHTKAQLAILKEHFFNDELKRKIDHPVNTRAMARNRLQTTSAKNTYGERTAEYIVPRLINKLPIELINKITPMNYKTKLKSYFIENMHA</sequence>
<evidence type="ECO:0000313" key="1">
    <source>
        <dbReference type="EMBL" id="KAG7299580.1"/>
    </source>
</evidence>
<comment type="caution">
    <text evidence="1">The sequence shown here is derived from an EMBL/GenBank/DDBJ whole genome shotgun (WGS) entry which is preliminary data.</text>
</comment>
<keyword evidence="2" id="KW-1185">Reference proteome</keyword>